<dbReference type="PANTHER" id="PTHR16222">
    <property type="entry name" value="ADP-RIBOSYLGLYCOHYDROLASE"/>
    <property type="match status" value="1"/>
</dbReference>
<keyword evidence="5" id="KW-1185">Reference proteome</keyword>
<dbReference type="SUPFAM" id="SSF101478">
    <property type="entry name" value="ADP-ribosylglycohydrolase"/>
    <property type="match status" value="1"/>
</dbReference>
<keyword evidence="4" id="KW-0326">Glycosidase</keyword>
<feature type="binding site" evidence="3">
    <location>
        <position position="56"/>
    </location>
    <ligand>
        <name>Mg(2+)</name>
        <dbReference type="ChEBI" id="CHEBI:18420"/>
        <label>1</label>
    </ligand>
</feature>
<dbReference type="InterPro" id="IPR036705">
    <property type="entry name" value="Ribosyl_crysJ1_sf"/>
</dbReference>
<gene>
    <name evidence="4" type="ORF">J2751_002273</name>
</gene>
<keyword evidence="3" id="KW-0479">Metal-binding</keyword>
<dbReference type="EC" id="3.2.2.24" evidence="4"/>
<dbReference type="PANTHER" id="PTHR16222:SF24">
    <property type="entry name" value="ADP-RIBOSYLHYDROLASE ARH3"/>
    <property type="match status" value="1"/>
</dbReference>
<accession>A0A8T4GFD6</accession>
<dbReference type="GO" id="GO:0047407">
    <property type="term" value="F:ADP-ribosyl-[dinitrogen reductase] hydrolase activity"/>
    <property type="evidence" value="ECO:0007669"/>
    <property type="project" value="UniProtKB-EC"/>
</dbReference>
<comment type="cofactor">
    <cofactor evidence="3">
        <name>Mg(2+)</name>
        <dbReference type="ChEBI" id="CHEBI:18420"/>
    </cofactor>
    <text evidence="3">Binds 2 magnesium ions per subunit.</text>
</comment>
<keyword evidence="2 4" id="KW-0378">Hydrolase</keyword>
<comment type="similarity">
    <text evidence="1">Belongs to the ADP-ribosylglycohydrolase family.</text>
</comment>
<dbReference type="GO" id="GO:0046872">
    <property type="term" value="F:metal ion binding"/>
    <property type="evidence" value="ECO:0007669"/>
    <property type="project" value="UniProtKB-KW"/>
</dbReference>
<dbReference type="Pfam" id="PF03747">
    <property type="entry name" value="ADP_ribosyl_GH"/>
    <property type="match status" value="1"/>
</dbReference>
<evidence type="ECO:0000256" key="3">
    <source>
        <dbReference type="PIRSR" id="PIRSR605502-1"/>
    </source>
</evidence>
<sequence length="257" mass="27910">MDSDRARGVLLGLACGDALGRPVEFKSASAITAEHGRLDEMVGHGTWNQPAGTVTDDTDQARCIAQSLIERRGFDPVDIADRFVAWYDSEPFDIGRMTAKAINRLKHGDAWDEAGRHVWENSPEGENAGNGSVMRCAPLAIPYANDADRLIETSQQSSEITHADPRCTYGCAVLNLTIAGILNGTASPLRNALDRVDPDAPNELMAALEPLACGETPGSLDTSGLRRPFAANSTPRRALCRECRRSDRDGCEPRRRH</sequence>
<dbReference type="EMBL" id="JAGGKQ010000018">
    <property type="protein sequence ID" value="MBP1923234.1"/>
    <property type="molecule type" value="Genomic_DNA"/>
</dbReference>
<feature type="binding site" evidence="3">
    <location>
        <position position="57"/>
    </location>
    <ligand>
        <name>Mg(2+)</name>
        <dbReference type="ChEBI" id="CHEBI:18420"/>
        <label>1</label>
    </ligand>
</feature>
<dbReference type="Gene3D" id="1.10.4080.10">
    <property type="entry name" value="ADP-ribosylation/Crystallin J1"/>
    <property type="match status" value="1"/>
</dbReference>
<evidence type="ECO:0000313" key="4">
    <source>
        <dbReference type="EMBL" id="MBP1923234.1"/>
    </source>
</evidence>
<dbReference type="AlphaFoldDB" id="A0A8T4GFD6"/>
<proteinExistence type="inferred from homology"/>
<evidence type="ECO:0000256" key="1">
    <source>
        <dbReference type="ARBA" id="ARBA00010702"/>
    </source>
</evidence>
<organism evidence="4 5">
    <name type="scientific">Halorubrum alkaliphilum</name>
    <dbReference type="NCBI Taxonomy" id="261290"/>
    <lineage>
        <taxon>Archaea</taxon>
        <taxon>Methanobacteriati</taxon>
        <taxon>Methanobacteriota</taxon>
        <taxon>Stenosarchaea group</taxon>
        <taxon>Halobacteria</taxon>
        <taxon>Halobacteriales</taxon>
        <taxon>Haloferacaceae</taxon>
        <taxon>Halorubrum</taxon>
    </lineage>
</organism>
<reference evidence="4" key="1">
    <citation type="submission" date="2021-03" db="EMBL/GenBank/DDBJ databases">
        <title>Genomic Encyclopedia of Type Strains, Phase IV (KMG-IV): sequencing the most valuable type-strain genomes for metagenomic binning, comparative biology and taxonomic classification.</title>
        <authorList>
            <person name="Goeker M."/>
        </authorList>
    </citation>
    <scope>NUCLEOTIDE SEQUENCE</scope>
    <source>
        <strain evidence="4">DSM 23564</strain>
    </source>
</reference>
<comment type="caution">
    <text evidence="4">The sequence shown here is derived from an EMBL/GenBank/DDBJ whole genome shotgun (WGS) entry which is preliminary data.</text>
</comment>
<keyword evidence="3" id="KW-0460">Magnesium</keyword>
<protein>
    <submittedName>
        <fullName evidence="4">ADP-ribosyl-[dinitrogen reductase] hydrolase</fullName>
        <ecNumber evidence="4">3.2.2.24</ecNumber>
    </submittedName>
</protein>
<evidence type="ECO:0000256" key="2">
    <source>
        <dbReference type="ARBA" id="ARBA00022801"/>
    </source>
</evidence>
<feature type="binding site" evidence="3">
    <location>
        <position position="55"/>
    </location>
    <ligand>
        <name>Mg(2+)</name>
        <dbReference type="ChEBI" id="CHEBI:18420"/>
        <label>1</label>
    </ligand>
</feature>
<evidence type="ECO:0000313" key="5">
    <source>
        <dbReference type="Proteomes" id="UP000823588"/>
    </source>
</evidence>
<dbReference type="InterPro" id="IPR005502">
    <property type="entry name" value="Ribosyl_crysJ1"/>
</dbReference>
<name>A0A8T4GFD6_9EURY</name>
<dbReference type="Proteomes" id="UP000823588">
    <property type="component" value="Unassembled WGS sequence"/>
</dbReference>
<dbReference type="InterPro" id="IPR050792">
    <property type="entry name" value="ADP-ribosylglycohydrolase"/>
</dbReference>